<evidence type="ECO:0000313" key="4">
    <source>
        <dbReference type="Proteomes" id="UP000031512"/>
    </source>
</evidence>
<dbReference type="AlphaFoldDB" id="L1LA27"/>
<keyword evidence="2" id="KW-1133">Transmembrane helix</keyword>
<organism evidence="3 4">
    <name type="scientific">Theileria equi strain WA</name>
    <dbReference type="NCBI Taxonomy" id="1537102"/>
    <lineage>
        <taxon>Eukaryota</taxon>
        <taxon>Sar</taxon>
        <taxon>Alveolata</taxon>
        <taxon>Apicomplexa</taxon>
        <taxon>Aconoidasida</taxon>
        <taxon>Piroplasmida</taxon>
        <taxon>Theileriidae</taxon>
        <taxon>Theileria</taxon>
    </lineage>
</organism>
<feature type="transmembrane region" description="Helical" evidence="2">
    <location>
        <begin position="182"/>
        <end position="200"/>
    </location>
</feature>
<sequence length="226" mass="25090">MQNCMRNKAHIINIMQIDNYYQCSSCNRPKIILHSTDENGYKKFTHAVSDSDCIGKLVAGSSTQEGIDSTKDVRAVTVFHYPPENPNPTLIYIPSGGKKWYQKKPNEKNKWEVVSEGTPEDDGRKDEILALLQKIRPNAVHNETTSHAHEEGPGNTGSETDTVKTQSSTPTTSISQNTSSSTVSIIVGAVLGVILAAIVIREGIMLRRNPEKSVTTRLMNRFHRLK</sequence>
<evidence type="ECO:0000313" key="3">
    <source>
        <dbReference type="EMBL" id="EKX72018.1"/>
    </source>
</evidence>
<feature type="region of interest" description="Disordered" evidence="1">
    <location>
        <begin position="141"/>
        <end position="179"/>
    </location>
</feature>
<proteinExistence type="predicted"/>
<feature type="compositionally biased region" description="Basic and acidic residues" evidence="1">
    <location>
        <begin position="104"/>
        <end position="113"/>
    </location>
</feature>
<keyword evidence="4" id="KW-1185">Reference proteome</keyword>
<dbReference type="GeneID" id="15804954"/>
<keyword evidence="2" id="KW-0472">Membrane</keyword>
<keyword evidence="2" id="KW-0812">Transmembrane</keyword>
<evidence type="ECO:0000256" key="2">
    <source>
        <dbReference type="SAM" id="Phobius"/>
    </source>
</evidence>
<evidence type="ECO:0000256" key="1">
    <source>
        <dbReference type="SAM" id="MobiDB-lite"/>
    </source>
</evidence>
<name>L1LA27_THEEQ</name>
<dbReference type="KEGG" id="beq:BEWA_016970"/>
<feature type="compositionally biased region" description="Low complexity" evidence="1">
    <location>
        <begin position="165"/>
        <end position="179"/>
    </location>
</feature>
<dbReference type="EMBL" id="ACOU01000008">
    <property type="protein sequence ID" value="EKX72018.1"/>
    <property type="molecule type" value="Genomic_DNA"/>
</dbReference>
<dbReference type="VEuPathDB" id="PiroplasmaDB:BEWA_016970"/>
<dbReference type="Proteomes" id="UP000031512">
    <property type="component" value="Unassembled WGS sequence"/>
</dbReference>
<protein>
    <submittedName>
        <fullName evidence="3">Uncharacterized protein</fullName>
    </submittedName>
</protein>
<reference evidence="3 4" key="1">
    <citation type="journal article" date="2012" name="BMC Genomics">
        <title>Comparative genomic analysis and phylogenetic position of Theileria equi.</title>
        <authorList>
            <person name="Kappmeyer L.S."/>
            <person name="Thiagarajan M."/>
            <person name="Herndon D.R."/>
            <person name="Ramsay J.D."/>
            <person name="Caler E."/>
            <person name="Djikeng A."/>
            <person name="Gillespie J.J."/>
            <person name="Lau A.O."/>
            <person name="Roalson E.H."/>
            <person name="Silva J.C."/>
            <person name="Silva M.G."/>
            <person name="Suarez C.E."/>
            <person name="Ueti M.W."/>
            <person name="Nene V.M."/>
            <person name="Mealey R.H."/>
            <person name="Knowles D.P."/>
            <person name="Brayton K.A."/>
        </authorList>
    </citation>
    <scope>NUCLEOTIDE SEQUENCE [LARGE SCALE GENOMIC DNA]</scope>
    <source>
        <strain evidence="3 4">WA</strain>
    </source>
</reference>
<gene>
    <name evidence="3" type="ORF">BEWA_016970</name>
</gene>
<accession>L1LA27</accession>
<dbReference type="RefSeq" id="XP_004831470.1">
    <property type="nucleotide sequence ID" value="XM_004831413.1"/>
</dbReference>
<feature type="region of interest" description="Disordered" evidence="1">
    <location>
        <begin position="104"/>
        <end position="124"/>
    </location>
</feature>
<comment type="caution">
    <text evidence="3">The sequence shown here is derived from an EMBL/GenBank/DDBJ whole genome shotgun (WGS) entry which is preliminary data.</text>
</comment>